<gene>
    <name evidence="1" type="ORF">DHETER_LOCUS2526</name>
</gene>
<comment type="caution">
    <text evidence="1">The sequence shown here is derived from an EMBL/GenBank/DDBJ whole genome shotgun (WGS) entry which is preliminary data.</text>
</comment>
<proteinExistence type="predicted"/>
<evidence type="ECO:0000313" key="1">
    <source>
        <dbReference type="EMBL" id="CAG8490312.1"/>
    </source>
</evidence>
<name>A0ACA9KU76_9GLOM</name>
<organism evidence="1 2">
    <name type="scientific">Dentiscutata heterogama</name>
    <dbReference type="NCBI Taxonomy" id="1316150"/>
    <lineage>
        <taxon>Eukaryota</taxon>
        <taxon>Fungi</taxon>
        <taxon>Fungi incertae sedis</taxon>
        <taxon>Mucoromycota</taxon>
        <taxon>Glomeromycotina</taxon>
        <taxon>Glomeromycetes</taxon>
        <taxon>Diversisporales</taxon>
        <taxon>Gigasporaceae</taxon>
        <taxon>Dentiscutata</taxon>
    </lineage>
</organism>
<sequence>MSILSVKVTKKLVFIIILIICLFYFTYIYLNINVENTDDKISDNESIATPPLLLNGRKRPKQGYVVSVVRIEKNCGDIKNIMIENCLKYLDENEDDYMISFPTTAGVSPPPPCDRDHSPMLFHVFWKGQITDKLVLMMKSFLYSQPLECSTLYVWLDDINDTNFNDNEQIRPLLKYSPTNIEFKIWNASEQFSSSDVYAGWQKHYYSTRSVKLSDLVRFVVLHNYGGIYIDADVLLVRDMRPLYYANFEFSYRWSYLNEYNTAVLRLWKESSSSEMVIRGAIKNNMSFHPFNISKYLSTHENFILQETNKLIYMLPPGLFDPLWLKQDSKQSSSVLSPNLRKLTDAFDPNIIPDEIPGIDHSKFDGSPLDIRKIENFFRGIFTYHWHNQWDVKIHRKSWIGVIQTAYDNFLSGKRRNLYNEYIFE</sequence>
<accession>A0ACA9KU76</accession>
<reference evidence="1" key="1">
    <citation type="submission" date="2021-06" db="EMBL/GenBank/DDBJ databases">
        <authorList>
            <person name="Kallberg Y."/>
            <person name="Tangrot J."/>
            <person name="Rosling A."/>
        </authorList>
    </citation>
    <scope>NUCLEOTIDE SEQUENCE</scope>
    <source>
        <strain evidence="1">IL203A</strain>
    </source>
</reference>
<dbReference type="EMBL" id="CAJVPU010001865">
    <property type="protein sequence ID" value="CAG8490312.1"/>
    <property type="molecule type" value="Genomic_DNA"/>
</dbReference>
<protein>
    <submittedName>
        <fullName evidence="1">14258_t:CDS:1</fullName>
    </submittedName>
</protein>
<keyword evidence="2" id="KW-1185">Reference proteome</keyword>
<evidence type="ECO:0000313" key="2">
    <source>
        <dbReference type="Proteomes" id="UP000789702"/>
    </source>
</evidence>
<dbReference type="Proteomes" id="UP000789702">
    <property type="component" value="Unassembled WGS sequence"/>
</dbReference>